<dbReference type="AlphaFoldDB" id="A0A6J7XTN5"/>
<feature type="transmembrane region" description="Helical" evidence="1">
    <location>
        <begin position="181"/>
        <end position="203"/>
    </location>
</feature>
<evidence type="ECO:0000313" key="2">
    <source>
        <dbReference type="EMBL" id="CAB5240111.1"/>
    </source>
</evidence>
<feature type="transmembrane region" description="Helical" evidence="1">
    <location>
        <begin position="143"/>
        <end position="169"/>
    </location>
</feature>
<keyword evidence="1" id="KW-1133">Transmembrane helix</keyword>
<gene>
    <name evidence="2" type="ORF">UFOPK3554_00655</name>
</gene>
<name>A0A6J7XTN5_9ZZZZ</name>
<feature type="transmembrane region" description="Helical" evidence="1">
    <location>
        <begin position="61"/>
        <end position="79"/>
    </location>
</feature>
<protein>
    <submittedName>
        <fullName evidence="2">Unannotated protein</fullName>
    </submittedName>
</protein>
<feature type="transmembrane region" description="Helical" evidence="1">
    <location>
        <begin position="38"/>
        <end position="55"/>
    </location>
</feature>
<dbReference type="EMBL" id="CAFBSG010000008">
    <property type="protein sequence ID" value="CAB5240111.1"/>
    <property type="molecule type" value="Genomic_DNA"/>
</dbReference>
<keyword evidence="1" id="KW-0812">Transmembrane</keyword>
<dbReference type="InterPro" id="IPR025498">
    <property type="entry name" value="DUF4389"/>
</dbReference>
<proteinExistence type="predicted"/>
<dbReference type="Pfam" id="PF14333">
    <property type="entry name" value="DUF4389"/>
    <property type="match status" value="1"/>
</dbReference>
<keyword evidence="1" id="KW-0472">Membrane</keyword>
<organism evidence="2">
    <name type="scientific">freshwater metagenome</name>
    <dbReference type="NCBI Taxonomy" id="449393"/>
    <lineage>
        <taxon>unclassified sequences</taxon>
        <taxon>metagenomes</taxon>
        <taxon>ecological metagenomes</taxon>
    </lineage>
</organism>
<sequence length="212" mass="23794">MWAPKIGEGEPLGEELSVSAQVETIIDVDIHNRNKQTVFWRGILIAPVLVFIASFGQAADWGWGAAGVIAIPVVLTLLFRGVYPSYVLTFNHAMIELMNRALVYLFLLTDEYPSIERNPRVAVIFPDIKGGTSLNRWLPLVKWFLAIPLYIVGFFYSLAAVLVSIIAWIQTFLTGEYPESSLKIVLGSIAYWNRVFGYCVLLVTDEYPSFSL</sequence>
<accession>A0A6J7XTN5</accession>
<evidence type="ECO:0000256" key="1">
    <source>
        <dbReference type="SAM" id="Phobius"/>
    </source>
</evidence>
<reference evidence="2" key="1">
    <citation type="submission" date="2020-05" db="EMBL/GenBank/DDBJ databases">
        <authorList>
            <person name="Chiriac C."/>
            <person name="Salcher M."/>
            <person name="Ghai R."/>
            <person name="Kavagutti S V."/>
        </authorList>
    </citation>
    <scope>NUCLEOTIDE SEQUENCE</scope>
</reference>